<dbReference type="Gene3D" id="3.30.300.30">
    <property type="match status" value="2"/>
</dbReference>
<dbReference type="Pfam" id="PF05050">
    <property type="entry name" value="Methyltransf_21"/>
    <property type="match status" value="1"/>
</dbReference>
<evidence type="ECO:0000256" key="2">
    <source>
        <dbReference type="ARBA" id="ARBA00022450"/>
    </source>
</evidence>
<dbReference type="SUPFAM" id="SSF47336">
    <property type="entry name" value="ACP-like"/>
    <property type="match status" value="1"/>
</dbReference>
<evidence type="ECO:0000313" key="5">
    <source>
        <dbReference type="EMBL" id="MEF3112296.1"/>
    </source>
</evidence>
<dbReference type="InterPro" id="IPR009081">
    <property type="entry name" value="PP-bd_ACP"/>
</dbReference>
<dbReference type="InterPro" id="IPR000873">
    <property type="entry name" value="AMP-dep_synth/lig_dom"/>
</dbReference>
<accession>A0ABU7WLW2</accession>
<dbReference type="InterPro" id="IPR045851">
    <property type="entry name" value="AMP-bd_C_sf"/>
</dbReference>
<dbReference type="InterPro" id="IPR029063">
    <property type="entry name" value="SAM-dependent_MTases_sf"/>
</dbReference>
<protein>
    <submittedName>
        <fullName evidence="5">Amino acid adenylation domain-containing protein</fullName>
    </submittedName>
</protein>
<dbReference type="InterPro" id="IPR042099">
    <property type="entry name" value="ANL_N_sf"/>
</dbReference>
<dbReference type="Pfam" id="PF00550">
    <property type="entry name" value="PP-binding"/>
    <property type="match status" value="1"/>
</dbReference>
<gene>
    <name evidence="5" type="ORF">RB636_03640</name>
</gene>
<dbReference type="SUPFAM" id="SSF56801">
    <property type="entry name" value="Acetyl-CoA synthetase-like"/>
    <property type="match status" value="1"/>
</dbReference>
<dbReference type="RefSeq" id="WP_331785303.1">
    <property type="nucleotide sequence ID" value="NZ_JAVFKM010000001.1"/>
</dbReference>
<dbReference type="Gene3D" id="3.30.559.10">
    <property type="entry name" value="Chloramphenicol acetyltransferase-like domain"/>
    <property type="match status" value="1"/>
</dbReference>
<dbReference type="CDD" id="cd05930">
    <property type="entry name" value="A_NRPS"/>
    <property type="match status" value="1"/>
</dbReference>
<dbReference type="InterPro" id="IPR001242">
    <property type="entry name" value="Condensation_dom"/>
</dbReference>
<dbReference type="InterPro" id="IPR020845">
    <property type="entry name" value="AMP-binding_CS"/>
</dbReference>
<dbReference type="PANTHER" id="PTHR45527">
    <property type="entry name" value="NONRIBOSOMAL PEPTIDE SYNTHETASE"/>
    <property type="match status" value="1"/>
</dbReference>
<dbReference type="Gene3D" id="3.40.50.12780">
    <property type="entry name" value="N-terminal domain of ligase-like"/>
    <property type="match status" value="1"/>
</dbReference>
<dbReference type="Pfam" id="PF00501">
    <property type="entry name" value="AMP-binding"/>
    <property type="match status" value="1"/>
</dbReference>
<dbReference type="Gene3D" id="1.10.1200.10">
    <property type="entry name" value="ACP-like"/>
    <property type="match status" value="1"/>
</dbReference>
<dbReference type="InterPro" id="IPR020806">
    <property type="entry name" value="PKS_PP-bd"/>
</dbReference>
<reference evidence="5 6" key="1">
    <citation type="submission" date="2023-08" db="EMBL/GenBank/DDBJ databases">
        <authorList>
            <person name="Sharma P."/>
            <person name="Verma V."/>
            <person name="Mohan M.K."/>
            <person name="Dubey A.K."/>
        </authorList>
    </citation>
    <scope>NUCLEOTIDE SEQUENCE [LARGE SCALE GENOMIC DNA]</scope>
    <source>
        <strain evidence="5 6">ADP4</strain>
    </source>
</reference>
<dbReference type="Proteomes" id="UP001348265">
    <property type="component" value="Unassembled WGS sequence"/>
</dbReference>
<name>A0ABU7WLW2_9ACTN</name>
<keyword evidence="3" id="KW-0597">Phosphoprotein</keyword>
<organism evidence="5 6">
    <name type="scientific">Streptomyces chrestomyceticus</name>
    <dbReference type="NCBI Taxonomy" id="68185"/>
    <lineage>
        <taxon>Bacteria</taxon>
        <taxon>Bacillati</taxon>
        <taxon>Actinomycetota</taxon>
        <taxon>Actinomycetes</taxon>
        <taxon>Kitasatosporales</taxon>
        <taxon>Streptomycetaceae</taxon>
        <taxon>Streptomyces</taxon>
    </lineage>
</organism>
<dbReference type="PANTHER" id="PTHR45527:SF1">
    <property type="entry name" value="FATTY ACID SYNTHASE"/>
    <property type="match status" value="1"/>
</dbReference>
<dbReference type="InterPro" id="IPR010071">
    <property type="entry name" value="AA_adenyl_dom"/>
</dbReference>
<keyword evidence="6" id="KW-1185">Reference proteome</keyword>
<dbReference type="PROSITE" id="PS50075">
    <property type="entry name" value="CARRIER"/>
    <property type="match status" value="1"/>
</dbReference>
<dbReference type="EMBL" id="JAVFKM010000001">
    <property type="protein sequence ID" value="MEF3112296.1"/>
    <property type="molecule type" value="Genomic_DNA"/>
</dbReference>
<evidence type="ECO:0000259" key="4">
    <source>
        <dbReference type="PROSITE" id="PS50075"/>
    </source>
</evidence>
<dbReference type="NCBIfam" id="TIGR01444">
    <property type="entry name" value="fkbM_fam"/>
    <property type="match status" value="1"/>
</dbReference>
<comment type="cofactor">
    <cofactor evidence="1">
        <name>pantetheine 4'-phosphate</name>
        <dbReference type="ChEBI" id="CHEBI:47942"/>
    </cofactor>
</comment>
<comment type="caution">
    <text evidence="5">The sequence shown here is derived from an EMBL/GenBank/DDBJ whole genome shotgun (WGS) entry which is preliminary data.</text>
</comment>
<feature type="domain" description="Carrier" evidence="4">
    <location>
        <begin position="1209"/>
        <end position="1283"/>
    </location>
</feature>
<sequence>MTSVEGYRLSPAQLREWQRGGDRQVTARLRLTAPADRDRLRSALETVAGRHEVLRLRLLQYPGVRVPLQGIDEDATVPLEDAEPAATGDLFGGPLFHAALVDLPDGGQELVLRASALLSDSAGLRLLLGELATAYEGGTLDDDPDRLQFLDVSEWLLEQADEAAARPAPAAPGTVVERLSLPFSDGGPAQADVFRAELGRAATEALHRRAAIQGVPVRSLALAAWALALASRNENGAGADDAAFPLGLHVDGRSAPGTETVVGALDSRLSVSVPLPLPAAPKELLDVLQRQVSQAVEAAAYAGPAGNAGNAAFAAGFAASEPDAVREWAGLPVASLSVDGPAPVSPLHLSAEIGPEAIRLALHHDPGRYGGEAVRRLLDGTVAILNTLPAAFEDERALHICGEQEAALLARWSRGGTLTEDAPGTLVEAFDAAFAAADATAPAVVSADGTVSFAELDRAASAVAAALVGAGVAAEEPVAVPAGRSWRTVAALIGVLRAGAVYVPLDTAAPTARQVSLLRAVAARRLVAPDGHGVPDGLAGEFDILTPPSAEAPAPAALPKVRPDDAAYIIFTSGSTGAPRPVVVEHRAVAHLLRALQETVHADAGPGLRVAVNAPLTFDASVKQLIQLAAGHTLCLVPDEIRHHGGELLAHLAEQRVDVFDCTPSHLRAVLAATAGTGAALPATVLVGGEAVDPSLWDTLAALDGVRAVNVYGPTECTVDATAAEITEGTRPTIGRPLPGNDVLVLDADLRPVPPGVAGELCVAGPQLARGYLGDPETTGRRFVTAEALPDGARRVYRTGDRVRYLADGTLAYLGRTDDQVKVRGFRVEPGEIQAVLGTHPGVAQAVVVARESADGTSLTGYARPVADAVPGLDPDGVAGVNPHETRYLYDEIFLQRTYLRGGVTLRENAVVVDVGANIGMFSLFVHQLCPSASLYAFEPLAPVYEHLRTNTGRFGVRAKTFPYGLGAADGELSFTYYPGYSMMSGVSAYSDADSEVEVIKRYLANERGQGLEDSGRLLDRADELLADRFRGEELRARVRRFSDLADEEHLTRVDLLKIDVQRAELDVLRGIDARHWGLVQQVVMEVHDGTGSATEGRLGEIVALLEERGFTVTAEQDSLLEGTDRHSLYAVRAGYADDPRPVVADARTQAPVDGVVLRDWLAERLPAHLVPGAVVTLDAFPLTRNGKIDRAALPEPAERDRASAELVAPRNRTEEVLAEVWQEALRLDRVSVEDDFFRLGGDSIRAIQVQVAAGSRGLEIQLRDIFSCATIRELAEAEGTVLTENAPAR</sequence>
<evidence type="ECO:0000256" key="1">
    <source>
        <dbReference type="ARBA" id="ARBA00001957"/>
    </source>
</evidence>
<dbReference type="Gene3D" id="3.30.559.30">
    <property type="entry name" value="Nonribosomal peptide synthetase, condensation domain"/>
    <property type="match status" value="1"/>
</dbReference>
<keyword evidence="2" id="KW-0596">Phosphopantetheine</keyword>
<dbReference type="Gene3D" id="3.40.50.150">
    <property type="entry name" value="Vaccinia Virus protein VP39"/>
    <property type="match status" value="1"/>
</dbReference>
<dbReference type="SUPFAM" id="SSF52777">
    <property type="entry name" value="CoA-dependent acyltransferases"/>
    <property type="match status" value="2"/>
</dbReference>
<dbReference type="InterPro" id="IPR036736">
    <property type="entry name" value="ACP-like_sf"/>
</dbReference>
<dbReference type="InterPro" id="IPR023213">
    <property type="entry name" value="CAT-like_dom_sf"/>
</dbReference>
<dbReference type="Pfam" id="PF00668">
    <property type="entry name" value="Condensation"/>
    <property type="match status" value="1"/>
</dbReference>
<proteinExistence type="predicted"/>
<dbReference type="NCBIfam" id="TIGR01733">
    <property type="entry name" value="AA-adenyl-dom"/>
    <property type="match status" value="1"/>
</dbReference>
<evidence type="ECO:0000256" key="3">
    <source>
        <dbReference type="ARBA" id="ARBA00022553"/>
    </source>
</evidence>
<dbReference type="SMART" id="SM00823">
    <property type="entry name" value="PKS_PP"/>
    <property type="match status" value="1"/>
</dbReference>
<dbReference type="PROSITE" id="PS00455">
    <property type="entry name" value="AMP_BINDING"/>
    <property type="match status" value="1"/>
</dbReference>
<dbReference type="InterPro" id="IPR006342">
    <property type="entry name" value="FkbM_mtfrase"/>
</dbReference>
<dbReference type="SUPFAM" id="SSF53335">
    <property type="entry name" value="S-adenosyl-L-methionine-dependent methyltransferases"/>
    <property type="match status" value="1"/>
</dbReference>
<evidence type="ECO:0000313" key="6">
    <source>
        <dbReference type="Proteomes" id="UP001348265"/>
    </source>
</evidence>